<keyword evidence="7 9" id="KW-0472">Membrane</keyword>
<feature type="transmembrane region" description="Helical" evidence="9">
    <location>
        <begin position="334"/>
        <end position="356"/>
    </location>
</feature>
<keyword evidence="3 8" id="KW-0813">Transport</keyword>
<feature type="transmembrane region" description="Helical" evidence="9">
    <location>
        <begin position="93"/>
        <end position="110"/>
    </location>
</feature>
<dbReference type="InterPro" id="IPR020846">
    <property type="entry name" value="MFS_dom"/>
</dbReference>
<evidence type="ECO:0000259" key="10">
    <source>
        <dbReference type="PROSITE" id="PS50850"/>
    </source>
</evidence>
<evidence type="ECO:0000256" key="3">
    <source>
        <dbReference type="ARBA" id="ARBA00022448"/>
    </source>
</evidence>
<keyword evidence="4" id="KW-1003">Cell membrane</keyword>
<dbReference type="AlphaFoldDB" id="A0A919R4Z1"/>
<evidence type="ECO:0000256" key="4">
    <source>
        <dbReference type="ARBA" id="ARBA00022475"/>
    </source>
</evidence>
<dbReference type="RefSeq" id="WP_203989028.1">
    <property type="nucleotide sequence ID" value="NZ_BOOU01000055.1"/>
</dbReference>
<keyword evidence="6 9" id="KW-1133">Transmembrane helix</keyword>
<dbReference type="PROSITE" id="PS01022">
    <property type="entry name" value="PTR2_1"/>
    <property type="match status" value="1"/>
</dbReference>
<dbReference type="GO" id="GO:0005886">
    <property type="term" value="C:plasma membrane"/>
    <property type="evidence" value="ECO:0007669"/>
    <property type="project" value="UniProtKB-SubCell"/>
</dbReference>
<feature type="transmembrane region" description="Helical" evidence="9">
    <location>
        <begin position="395"/>
        <end position="422"/>
    </location>
</feature>
<organism evidence="11 12">
    <name type="scientific">Sphaerisporangium rufum</name>
    <dbReference type="NCBI Taxonomy" id="1381558"/>
    <lineage>
        <taxon>Bacteria</taxon>
        <taxon>Bacillati</taxon>
        <taxon>Actinomycetota</taxon>
        <taxon>Actinomycetes</taxon>
        <taxon>Streptosporangiales</taxon>
        <taxon>Streptosporangiaceae</taxon>
        <taxon>Sphaerisporangium</taxon>
    </lineage>
</organism>
<evidence type="ECO:0000256" key="9">
    <source>
        <dbReference type="SAM" id="Phobius"/>
    </source>
</evidence>
<evidence type="ECO:0000256" key="5">
    <source>
        <dbReference type="ARBA" id="ARBA00022692"/>
    </source>
</evidence>
<feature type="transmembrane region" description="Helical" evidence="9">
    <location>
        <begin position="154"/>
        <end position="173"/>
    </location>
</feature>
<dbReference type="Proteomes" id="UP000655287">
    <property type="component" value="Unassembled WGS sequence"/>
</dbReference>
<sequence>MTTTTGSAAPERKIFGHPRGLLTLFGTEMWERFSFYGLRAILFFFLTAGAASGGLGLPKATATAVVGVYGALVYLVALPGGWIADRILGARRAVLAGGVIIMAGHISMAVPVTGAATIWLGLGLIVTGTGLLKPNIAGMVGRLYPPDDNARRDAGFSFFYLGINLGAFIAPYVVGELAKGDRWHLGFGAAAVGMALGLTQYVLGGRHLRGAGTAPGHRLTPAERRRLLLVAGTAVPAAALAMALWAASGTLTVDRFTVALTVLILIVPVAYFAYILLGAHGLTTGERSRMKAYIWLFAAAAIFWMIYDLAPTVLNDFAATSTDLTVFGHRITAAATQSINPLLIMLLVPVFAVLWVRLGDRVGAAHKFSFGLFMNGASFALMALVASMAQAGKVSVWWLALVYLVQVFGELALSPVGLSVTVELAPRAFQSQMLGVWYLSFAVGDAVGGQTARLLTYLSRPAYFLTLAAIAVAASLVLLVFARRLRVLMGEIRPPAPAVTGSG</sequence>
<dbReference type="PANTHER" id="PTHR23517">
    <property type="entry name" value="RESISTANCE PROTEIN MDTM, PUTATIVE-RELATED-RELATED"/>
    <property type="match status" value="1"/>
</dbReference>
<evidence type="ECO:0000256" key="7">
    <source>
        <dbReference type="ARBA" id="ARBA00023136"/>
    </source>
</evidence>
<name>A0A919R4Z1_9ACTN</name>
<evidence type="ECO:0000313" key="12">
    <source>
        <dbReference type="Proteomes" id="UP000655287"/>
    </source>
</evidence>
<keyword evidence="5 8" id="KW-0812">Transmembrane</keyword>
<feature type="transmembrane region" description="Helical" evidence="9">
    <location>
        <begin position="227"/>
        <end position="246"/>
    </location>
</feature>
<dbReference type="InterPro" id="IPR018456">
    <property type="entry name" value="PTR2_symporter_CS"/>
</dbReference>
<evidence type="ECO:0000256" key="6">
    <source>
        <dbReference type="ARBA" id="ARBA00022989"/>
    </source>
</evidence>
<evidence type="ECO:0000313" key="11">
    <source>
        <dbReference type="EMBL" id="GII79208.1"/>
    </source>
</evidence>
<dbReference type="Gene3D" id="1.20.1250.20">
    <property type="entry name" value="MFS general substrate transporter like domains"/>
    <property type="match status" value="1"/>
</dbReference>
<evidence type="ECO:0000256" key="2">
    <source>
        <dbReference type="ARBA" id="ARBA00005982"/>
    </source>
</evidence>
<gene>
    <name evidence="11" type="ORF">Sru01_41900</name>
</gene>
<keyword evidence="12" id="KW-1185">Reference proteome</keyword>
<feature type="transmembrane region" description="Helical" evidence="9">
    <location>
        <begin position="434"/>
        <end position="456"/>
    </location>
</feature>
<feature type="transmembrane region" description="Helical" evidence="9">
    <location>
        <begin position="462"/>
        <end position="482"/>
    </location>
</feature>
<proteinExistence type="inferred from homology"/>
<feature type="transmembrane region" description="Helical" evidence="9">
    <location>
        <begin position="116"/>
        <end position="133"/>
    </location>
</feature>
<dbReference type="GO" id="GO:0006857">
    <property type="term" value="P:oligopeptide transport"/>
    <property type="evidence" value="ECO:0007669"/>
    <property type="project" value="InterPro"/>
</dbReference>
<protein>
    <submittedName>
        <fullName evidence="11">MFS transporter</fullName>
    </submittedName>
</protein>
<comment type="subcellular location">
    <subcellularLocation>
        <location evidence="1">Cell membrane</location>
        <topology evidence="1">Multi-pass membrane protein</topology>
    </subcellularLocation>
    <subcellularLocation>
        <location evidence="8">Membrane</location>
        <topology evidence="8">Multi-pass membrane protein</topology>
    </subcellularLocation>
</comment>
<dbReference type="PANTHER" id="PTHR23517:SF15">
    <property type="entry name" value="PROTON-DEPENDENT OLIGOPEPTIDE FAMILY TRANSPORT PROTEIN"/>
    <property type="match status" value="1"/>
</dbReference>
<dbReference type="InterPro" id="IPR050171">
    <property type="entry name" value="MFS_Transporters"/>
</dbReference>
<accession>A0A919R4Z1</accession>
<feature type="transmembrane region" description="Helical" evidence="9">
    <location>
        <begin position="185"/>
        <end position="203"/>
    </location>
</feature>
<feature type="transmembrane region" description="Helical" evidence="9">
    <location>
        <begin position="292"/>
        <end position="314"/>
    </location>
</feature>
<dbReference type="GO" id="GO:1904680">
    <property type="term" value="F:peptide transmembrane transporter activity"/>
    <property type="evidence" value="ECO:0007669"/>
    <property type="project" value="InterPro"/>
</dbReference>
<feature type="transmembrane region" description="Helical" evidence="9">
    <location>
        <begin position="368"/>
        <end position="389"/>
    </location>
</feature>
<feature type="transmembrane region" description="Helical" evidence="9">
    <location>
        <begin position="63"/>
        <end position="84"/>
    </location>
</feature>
<dbReference type="Pfam" id="PF00854">
    <property type="entry name" value="PTR2"/>
    <property type="match status" value="1"/>
</dbReference>
<feature type="transmembrane region" description="Helical" evidence="9">
    <location>
        <begin position="258"/>
        <end position="280"/>
    </location>
</feature>
<evidence type="ECO:0000256" key="8">
    <source>
        <dbReference type="RuleBase" id="RU003755"/>
    </source>
</evidence>
<dbReference type="EMBL" id="BOOU01000055">
    <property type="protein sequence ID" value="GII79208.1"/>
    <property type="molecule type" value="Genomic_DNA"/>
</dbReference>
<comment type="similarity">
    <text evidence="2 8">Belongs to the major facilitator superfamily. Proton-dependent oligopeptide transporter (POT/PTR) (TC 2.A.17) family.</text>
</comment>
<comment type="caution">
    <text evidence="11">The sequence shown here is derived from an EMBL/GenBank/DDBJ whole genome shotgun (WGS) entry which is preliminary data.</text>
</comment>
<dbReference type="PROSITE" id="PS01023">
    <property type="entry name" value="PTR2_2"/>
    <property type="match status" value="1"/>
</dbReference>
<dbReference type="InterPro" id="IPR000109">
    <property type="entry name" value="POT_fam"/>
</dbReference>
<dbReference type="NCBIfam" id="TIGR00924">
    <property type="entry name" value="yjdL_sub1_fam"/>
    <property type="match status" value="1"/>
</dbReference>
<feature type="transmembrane region" description="Helical" evidence="9">
    <location>
        <begin position="36"/>
        <end position="57"/>
    </location>
</feature>
<evidence type="ECO:0000256" key="1">
    <source>
        <dbReference type="ARBA" id="ARBA00004651"/>
    </source>
</evidence>
<reference evidence="11" key="1">
    <citation type="submission" date="2021-01" db="EMBL/GenBank/DDBJ databases">
        <title>Whole genome shotgun sequence of Sphaerisporangium rufum NBRC 109079.</title>
        <authorList>
            <person name="Komaki H."/>
            <person name="Tamura T."/>
        </authorList>
    </citation>
    <scope>NUCLEOTIDE SEQUENCE</scope>
    <source>
        <strain evidence="11">NBRC 109079</strain>
    </source>
</reference>
<dbReference type="InterPro" id="IPR005279">
    <property type="entry name" value="Dipep/tripep_permease"/>
</dbReference>
<dbReference type="InterPro" id="IPR036259">
    <property type="entry name" value="MFS_trans_sf"/>
</dbReference>
<dbReference type="SUPFAM" id="SSF103473">
    <property type="entry name" value="MFS general substrate transporter"/>
    <property type="match status" value="2"/>
</dbReference>
<dbReference type="CDD" id="cd17346">
    <property type="entry name" value="MFS_DtpA_like"/>
    <property type="match status" value="1"/>
</dbReference>
<dbReference type="PROSITE" id="PS50850">
    <property type="entry name" value="MFS"/>
    <property type="match status" value="1"/>
</dbReference>
<feature type="domain" description="Major facilitator superfamily (MFS) profile" evidence="10">
    <location>
        <begin position="23"/>
        <end position="486"/>
    </location>
</feature>